<dbReference type="AlphaFoldDB" id="A0A926NBP4"/>
<reference evidence="1" key="1">
    <citation type="submission" date="2020-09" db="EMBL/GenBank/DDBJ databases">
        <title>A novel bacterium of genus Hazenella, isolated from South China Sea.</title>
        <authorList>
            <person name="Huang H."/>
            <person name="Mo K."/>
            <person name="Hu Y."/>
        </authorList>
    </citation>
    <scope>NUCLEOTIDE SEQUENCE</scope>
    <source>
        <strain evidence="1">IB182357</strain>
    </source>
</reference>
<dbReference type="Proteomes" id="UP000661691">
    <property type="component" value="Unassembled WGS sequence"/>
</dbReference>
<evidence type="ECO:0000313" key="1">
    <source>
        <dbReference type="EMBL" id="MBD1373627.1"/>
    </source>
</evidence>
<organism evidence="1 2">
    <name type="scientific">Polycladospora coralii</name>
    <dbReference type="NCBI Taxonomy" id="2771432"/>
    <lineage>
        <taxon>Bacteria</taxon>
        <taxon>Bacillati</taxon>
        <taxon>Bacillota</taxon>
        <taxon>Bacilli</taxon>
        <taxon>Bacillales</taxon>
        <taxon>Thermoactinomycetaceae</taxon>
        <taxon>Polycladospora</taxon>
    </lineage>
</organism>
<keyword evidence="2" id="KW-1185">Reference proteome</keyword>
<proteinExistence type="predicted"/>
<gene>
    <name evidence="1" type="ORF">IC620_14870</name>
</gene>
<accession>A0A926NBP4</accession>
<name>A0A926NBP4_9BACL</name>
<dbReference type="RefSeq" id="WP_191142632.1">
    <property type="nucleotide sequence ID" value="NZ_JACXAH010000030.1"/>
</dbReference>
<sequence>MENRFNELMEQSSELPHGDVKIEILEEAIRIADTLQDEERGFYARMELTDTANFAGRFEKVIPSFSWCLAQLDKAPEYYHEFYLLWQYKWVLYNLSEFPQIQQDQIEDTFNDFKNRCQQYGYSLRPYYQMKIKYAKLHENHNLAHSCFEAWLEQPRDDLSDCYACELTAQAEHLLHIGQVHAALAIAEPIFKQEVSCAEVPHITYSPFLIPLLENDSPELANEFHQSGMRLIGQKQGFLSTIAHHMKYLTVVDPNAAIHYMEAFLSEALISHTLDTKFQFFLACSILLKHLDPETIATMQLPDHITSAWIDEEVKRLAQQFDQRNQTHTYAKEIAHTTYQINALRQKYGNATTPHLS</sequence>
<protein>
    <submittedName>
        <fullName evidence="1">Uncharacterized protein</fullName>
    </submittedName>
</protein>
<evidence type="ECO:0000313" key="2">
    <source>
        <dbReference type="Proteomes" id="UP000661691"/>
    </source>
</evidence>
<dbReference type="EMBL" id="JACXAH010000030">
    <property type="protein sequence ID" value="MBD1373627.1"/>
    <property type="molecule type" value="Genomic_DNA"/>
</dbReference>
<comment type="caution">
    <text evidence="1">The sequence shown here is derived from an EMBL/GenBank/DDBJ whole genome shotgun (WGS) entry which is preliminary data.</text>
</comment>